<sequence>MKKILIKFTCSPSKNYTALSEEAFGQMKNIFLRNSIFWMKVWGIIFISAVFFILPIFAKAANLGERTPFFVENSYDLLDRSALMATLQEVSAKAYFYTEDEWWNSLSSQDNAKALIRALALEFDQKIYPKLTQVYGSPWEPGIDNDPRITILISRIKEGAGGYFNSGDEYTIEQVATSNEREMIYLNSMYLDSSRAKSFLAHEFQHLITFYQKDKLRGVSDDVWLNEARSEYASTLAGYDDFLAGSNLEKRIIDFFKDPSDSLTEWVNVSTDYGSANLFMQYLVSHFGNQILTKIIQSPLTGISSISNALKEIDSNKTASDVFFEWSVANYLNDCKVDGQKYCYLSNALTEKIKVSPTVSQLLSNSGISSVSWTDFVKDWSGHWYKFTGGNANLKINFKKAAGTTFKVAYIIQRINGSAEVKFINLDANGEGIGLVENFGTDVVSITLVPVSITNTSGFSASEPYRTFTYNVSLTTEAVFPQTPPSSPVSSGVSPNYPEGSLVRAKGDYKVYVIKNGYKRWIQNSEIFKYYPHFGWQAVIEVTPEERDWYRDSWLVRADGDKRVYEVNGDGTKYWLNMTAEEFSQTGRKWDMVYIVNNSERDFYRTGADVRYK</sequence>
<feature type="transmembrane region" description="Helical" evidence="1">
    <location>
        <begin position="37"/>
        <end position="58"/>
    </location>
</feature>
<reference evidence="2 3" key="1">
    <citation type="journal article" date="2016" name="Nat. Commun.">
        <title>Thousands of microbial genomes shed light on interconnected biogeochemical processes in an aquifer system.</title>
        <authorList>
            <person name="Anantharaman K."/>
            <person name="Brown C.T."/>
            <person name="Hug L.A."/>
            <person name="Sharon I."/>
            <person name="Castelle C.J."/>
            <person name="Probst A.J."/>
            <person name="Thomas B.C."/>
            <person name="Singh A."/>
            <person name="Wilkins M.J."/>
            <person name="Karaoz U."/>
            <person name="Brodie E.L."/>
            <person name="Williams K.H."/>
            <person name="Hubbard S.S."/>
            <person name="Banfield J.F."/>
        </authorList>
    </citation>
    <scope>NUCLEOTIDE SEQUENCE [LARGE SCALE GENOMIC DNA]</scope>
</reference>
<evidence type="ECO:0000313" key="3">
    <source>
        <dbReference type="Proteomes" id="UP000179099"/>
    </source>
</evidence>
<dbReference type="EMBL" id="MHMW01000020">
    <property type="protein sequence ID" value="OGZ34039.1"/>
    <property type="molecule type" value="Genomic_DNA"/>
</dbReference>
<evidence type="ECO:0008006" key="4">
    <source>
        <dbReference type="Google" id="ProtNLM"/>
    </source>
</evidence>
<dbReference type="Proteomes" id="UP000179099">
    <property type="component" value="Unassembled WGS sequence"/>
</dbReference>
<dbReference type="AlphaFoldDB" id="A0A1G2F7K1"/>
<keyword evidence="1" id="KW-0472">Membrane</keyword>
<keyword evidence="1" id="KW-0812">Transmembrane</keyword>
<comment type="caution">
    <text evidence="2">The sequence shown here is derived from an EMBL/GenBank/DDBJ whole genome shotgun (WGS) entry which is preliminary data.</text>
</comment>
<gene>
    <name evidence="2" type="ORF">A2Y98_02970</name>
</gene>
<protein>
    <recommendedName>
        <fullName evidence="4">Peptidase MA-like domain-containing protein</fullName>
    </recommendedName>
</protein>
<name>A0A1G2F7K1_9BACT</name>
<dbReference type="STRING" id="1801992.A2Y98_02970"/>
<organism evidence="2 3">
    <name type="scientific">Candidatus Portnoybacteria bacterium RBG_19FT_COMBO_36_7</name>
    <dbReference type="NCBI Taxonomy" id="1801992"/>
    <lineage>
        <taxon>Bacteria</taxon>
        <taxon>Candidatus Portnoyibacteriota</taxon>
    </lineage>
</organism>
<keyword evidence="1" id="KW-1133">Transmembrane helix</keyword>
<proteinExistence type="predicted"/>
<accession>A0A1G2F7K1</accession>
<evidence type="ECO:0000313" key="2">
    <source>
        <dbReference type="EMBL" id="OGZ34039.1"/>
    </source>
</evidence>
<evidence type="ECO:0000256" key="1">
    <source>
        <dbReference type="SAM" id="Phobius"/>
    </source>
</evidence>